<feature type="chain" id="PRO_5026064592" description="SCP domain-containing protein" evidence="1">
    <location>
        <begin position="28"/>
        <end position="464"/>
    </location>
</feature>
<dbReference type="KEGG" id="vhy:G7082_03300"/>
<dbReference type="AlphaFoldDB" id="A0A6G8ARD2"/>
<proteinExistence type="predicted"/>
<reference evidence="2 3" key="1">
    <citation type="submission" date="2020-03" db="EMBL/GenBank/DDBJ databases">
        <title>Vagococcus sp. nov., isolated from beetles.</title>
        <authorList>
            <person name="Hyun D.-W."/>
            <person name="Bae J.-W."/>
        </authorList>
    </citation>
    <scope>NUCLEOTIDE SEQUENCE [LARGE SCALE GENOMIC DNA]</scope>
    <source>
        <strain evidence="2 3">HDW17B</strain>
    </source>
</reference>
<dbReference type="RefSeq" id="WP_166033803.1">
    <property type="nucleotide sequence ID" value="NZ_CP049887.1"/>
</dbReference>
<evidence type="ECO:0000256" key="1">
    <source>
        <dbReference type="SAM" id="SignalP"/>
    </source>
</evidence>
<sequence length="464" mass="53184">MKKNPLKKLIITGTLALVFSIGTKAEAANQGPYIKDGSLVQITKQNYDIWQNFNWQLKNNTNNIYNQTFEAKGRYLHENGQTYYSLFDNKGTWQGYLNAKATKKTSKQGGYISDGSYVKISKKNYEVWQNFNWQLKNNTNNLYGQTLQARGRYQHFNGSTYYSLFDGKGNWQGYLNSGATKKTNAQGDYIADGRYIQITKNYDLWQNFNWKKKGDGSNHYNKPLQAKGRYQHFNGNTYYSLFEENGNWLGYINASATSPYKPKETESIKTINKDTNGNILKSTNGYTYVSESKDKGKTTTSPNGDIHTTYTITKIWRKNKENELKLGIPTYSLSMTAKFEESINNYRQSQNVYNLEINKNSRMKSDNTASKNVSSDWTQWRAQHSEEQIGTTWSSVTYYSEDEAVSQAMANFINSPGHRNNLLEDDPNFAEFLGASVYSMRSLDAKTGAIMYSYLFIATIDASW</sequence>
<organism evidence="2 3">
    <name type="scientific">Vagococcus hydrophili</name>
    <dbReference type="NCBI Taxonomy" id="2714947"/>
    <lineage>
        <taxon>Bacteria</taxon>
        <taxon>Bacillati</taxon>
        <taxon>Bacillota</taxon>
        <taxon>Bacilli</taxon>
        <taxon>Lactobacillales</taxon>
        <taxon>Enterococcaceae</taxon>
        <taxon>Vagococcus</taxon>
    </lineage>
</organism>
<keyword evidence="1" id="KW-0732">Signal</keyword>
<gene>
    <name evidence="2" type="ORF">G7082_03300</name>
</gene>
<protein>
    <recommendedName>
        <fullName evidence="4">SCP domain-containing protein</fullName>
    </recommendedName>
</protein>
<accession>A0A6G8ARD2</accession>
<dbReference type="Proteomes" id="UP000501747">
    <property type="component" value="Chromosome"/>
</dbReference>
<name>A0A6G8ARD2_9ENTE</name>
<evidence type="ECO:0008006" key="4">
    <source>
        <dbReference type="Google" id="ProtNLM"/>
    </source>
</evidence>
<keyword evidence="3" id="KW-1185">Reference proteome</keyword>
<dbReference type="EMBL" id="CP049887">
    <property type="protein sequence ID" value="QIL47631.1"/>
    <property type="molecule type" value="Genomic_DNA"/>
</dbReference>
<evidence type="ECO:0000313" key="2">
    <source>
        <dbReference type="EMBL" id="QIL47631.1"/>
    </source>
</evidence>
<evidence type="ECO:0000313" key="3">
    <source>
        <dbReference type="Proteomes" id="UP000501747"/>
    </source>
</evidence>
<feature type="signal peptide" evidence="1">
    <location>
        <begin position="1"/>
        <end position="27"/>
    </location>
</feature>